<dbReference type="GO" id="GO:0016829">
    <property type="term" value="F:lyase activity"/>
    <property type="evidence" value="ECO:0007669"/>
    <property type="project" value="UniProtKB-KW"/>
</dbReference>
<name>A0ABC8RCS4_9AQUA</name>
<keyword evidence="4" id="KW-0472">Membrane</keyword>
<comment type="cofactor">
    <cofactor evidence="1">
        <name>Mg(2+)</name>
        <dbReference type="ChEBI" id="CHEBI:18420"/>
    </cofactor>
</comment>
<dbReference type="EMBL" id="CAUOFW020001251">
    <property type="protein sequence ID" value="CAK9142771.1"/>
    <property type="molecule type" value="Genomic_DNA"/>
</dbReference>
<dbReference type="InterPro" id="IPR008949">
    <property type="entry name" value="Isoprenoid_synthase_dom_sf"/>
</dbReference>
<organism evidence="6 7">
    <name type="scientific">Ilex paraguariensis</name>
    <name type="common">yerba mate</name>
    <dbReference type="NCBI Taxonomy" id="185542"/>
    <lineage>
        <taxon>Eukaryota</taxon>
        <taxon>Viridiplantae</taxon>
        <taxon>Streptophyta</taxon>
        <taxon>Embryophyta</taxon>
        <taxon>Tracheophyta</taxon>
        <taxon>Spermatophyta</taxon>
        <taxon>Magnoliopsida</taxon>
        <taxon>eudicotyledons</taxon>
        <taxon>Gunneridae</taxon>
        <taxon>Pentapetalae</taxon>
        <taxon>asterids</taxon>
        <taxon>campanulids</taxon>
        <taxon>Aquifoliales</taxon>
        <taxon>Aquifoliaceae</taxon>
        <taxon>Ilex</taxon>
    </lineage>
</organism>
<keyword evidence="4" id="KW-0812">Transmembrane</keyword>
<dbReference type="Gene3D" id="1.10.600.10">
    <property type="entry name" value="Farnesyl Diphosphate Synthase"/>
    <property type="match status" value="2"/>
</dbReference>
<evidence type="ECO:0000256" key="4">
    <source>
        <dbReference type="SAM" id="Phobius"/>
    </source>
</evidence>
<dbReference type="Pfam" id="PF03936">
    <property type="entry name" value="Terpene_synth_C"/>
    <property type="match status" value="1"/>
</dbReference>
<feature type="domain" description="Terpene synthase metal-binding" evidence="5">
    <location>
        <begin position="85"/>
        <end position="155"/>
    </location>
</feature>
<sequence>MYSDSILDKMILLLTIPRNNSSTKGEHITQGSTSFLPLHLPLPFLTFDATVLPVLTGLVVTTLVCLASLWSKKAKHAASTKWLHDAFHHFLCWHGKIGTKEAFDWVSSEPLIVRASAVIGRLMDDMVGHEHGQERGDVASALECNMKQHGASKQECYMKPHGASKQEAYAEFDKQVTNSWEDINQECLHPTIVPMPLLTQVLNLARVLDLLYKDKHGQNP</sequence>
<reference evidence="6 7" key="1">
    <citation type="submission" date="2024-02" db="EMBL/GenBank/DDBJ databases">
        <authorList>
            <person name="Vignale AGUSTIN F."/>
            <person name="Sosa J E."/>
            <person name="Modenutti C."/>
        </authorList>
    </citation>
    <scope>NUCLEOTIDE SEQUENCE [LARGE SCALE GENOMIC DNA]</scope>
</reference>
<dbReference type="InterPro" id="IPR005630">
    <property type="entry name" value="Terpene_synthase_metal-bd"/>
</dbReference>
<keyword evidence="7" id="KW-1185">Reference proteome</keyword>
<proteinExistence type="predicted"/>
<dbReference type="PANTHER" id="PTHR31225">
    <property type="entry name" value="OS04G0344100 PROTEIN-RELATED"/>
    <property type="match status" value="1"/>
</dbReference>
<dbReference type="GO" id="GO:0046872">
    <property type="term" value="F:metal ion binding"/>
    <property type="evidence" value="ECO:0007669"/>
    <property type="project" value="UniProtKB-KW"/>
</dbReference>
<protein>
    <recommendedName>
        <fullName evidence="5">Terpene synthase metal-binding domain-containing protein</fullName>
    </recommendedName>
</protein>
<keyword evidence="2" id="KW-0479">Metal-binding</keyword>
<dbReference type="PANTHER" id="PTHR31225:SF221">
    <property type="entry name" value="(-)-GERMACRENE D SYNTHASE"/>
    <property type="match status" value="1"/>
</dbReference>
<evidence type="ECO:0000256" key="2">
    <source>
        <dbReference type="ARBA" id="ARBA00022723"/>
    </source>
</evidence>
<evidence type="ECO:0000259" key="5">
    <source>
        <dbReference type="Pfam" id="PF03936"/>
    </source>
</evidence>
<keyword evidence="4" id="KW-1133">Transmembrane helix</keyword>
<accession>A0ABC8RCS4</accession>
<dbReference type="AlphaFoldDB" id="A0ABC8RCS4"/>
<evidence type="ECO:0000313" key="6">
    <source>
        <dbReference type="EMBL" id="CAK9142771.1"/>
    </source>
</evidence>
<dbReference type="SUPFAM" id="SSF48576">
    <property type="entry name" value="Terpenoid synthases"/>
    <property type="match status" value="1"/>
</dbReference>
<feature type="transmembrane region" description="Helical" evidence="4">
    <location>
        <begin position="50"/>
        <end position="71"/>
    </location>
</feature>
<evidence type="ECO:0000256" key="1">
    <source>
        <dbReference type="ARBA" id="ARBA00001946"/>
    </source>
</evidence>
<dbReference type="Proteomes" id="UP001642360">
    <property type="component" value="Unassembled WGS sequence"/>
</dbReference>
<evidence type="ECO:0000313" key="7">
    <source>
        <dbReference type="Proteomes" id="UP001642360"/>
    </source>
</evidence>
<keyword evidence="3" id="KW-0456">Lyase</keyword>
<dbReference type="InterPro" id="IPR050148">
    <property type="entry name" value="Terpene_synthase-like"/>
</dbReference>
<evidence type="ECO:0000256" key="3">
    <source>
        <dbReference type="ARBA" id="ARBA00023239"/>
    </source>
</evidence>
<comment type="caution">
    <text evidence="6">The sequence shown here is derived from an EMBL/GenBank/DDBJ whole genome shotgun (WGS) entry which is preliminary data.</text>
</comment>
<gene>
    <name evidence="6" type="ORF">ILEXP_LOCUS10461</name>
</gene>